<proteinExistence type="predicted"/>
<evidence type="ECO:0000256" key="5">
    <source>
        <dbReference type="ARBA" id="ARBA00023136"/>
    </source>
</evidence>
<evidence type="ECO:0000256" key="6">
    <source>
        <dbReference type="SAM" id="Phobius"/>
    </source>
</evidence>
<evidence type="ECO:0000256" key="3">
    <source>
        <dbReference type="ARBA" id="ARBA00022692"/>
    </source>
</evidence>
<evidence type="ECO:0000256" key="4">
    <source>
        <dbReference type="ARBA" id="ARBA00022989"/>
    </source>
</evidence>
<keyword evidence="5 6" id="KW-0472">Membrane</keyword>
<dbReference type="RefSeq" id="WP_209465287.1">
    <property type="nucleotide sequence ID" value="NZ_JAGGLG010000003.1"/>
</dbReference>
<dbReference type="InterPro" id="IPR001851">
    <property type="entry name" value="ABC_transp_permease"/>
</dbReference>
<comment type="caution">
    <text evidence="7">The sequence shown here is derived from an EMBL/GenBank/DDBJ whole genome shotgun (WGS) entry which is preliminary data.</text>
</comment>
<dbReference type="CDD" id="cd06580">
    <property type="entry name" value="TM_PBP1_transp_TpRbsC_like"/>
    <property type="match status" value="1"/>
</dbReference>
<accession>A0ABS4JNM5</accession>
<dbReference type="Proteomes" id="UP001519289">
    <property type="component" value="Unassembled WGS sequence"/>
</dbReference>
<feature type="transmembrane region" description="Helical" evidence="6">
    <location>
        <begin position="90"/>
        <end position="109"/>
    </location>
</feature>
<feature type="transmembrane region" description="Helical" evidence="6">
    <location>
        <begin position="180"/>
        <end position="203"/>
    </location>
</feature>
<evidence type="ECO:0000256" key="1">
    <source>
        <dbReference type="ARBA" id="ARBA00004651"/>
    </source>
</evidence>
<keyword evidence="4 6" id="KW-1133">Transmembrane helix</keyword>
<evidence type="ECO:0000256" key="2">
    <source>
        <dbReference type="ARBA" id="ARBA00022475"/>
    </source>
</evidence>
<keyword evidence="3 6" id="KW-0812">Transmembrane</keyword>
<name>A0ABS4JNM5_9FIRM</name>
<organism evidence="7 8">
    <name type="scientific">Symbiobacterium terraclitae</name>
    <dbReference type="NCBI Taxonomy" id="557451"/>
    <lineage>
        <taxon>Bacteria</taxon>
        <taxon>Bacillati</taxon>
        <taxon>Bacillota</taxon>
        <taxon>Clostridia</taxon>
        <taxon>Eubacteriales</taxon>
        <taxon>Symbiobacteriaceae</taxon>
        <taxon>Symbiobacterium</taxon>
    </lineage>
</organism>
<comment type="subcellular location">
    <subcellularLocation>
        <location evidence="1">Cell membrane</location>
        <topology evidence="1">Multi-pass membrane protein</topology>
    </subcellularLocation>
</comment>
<dbReference type="PANTHER" id="PTHR43370:SF1">
    <property type="entry name" value="GUANOSINE ABC TRANSPORTER PERMEASE PROTEIN NUPQ"/>
    <property type="match status" value="1"/>
</dbReference>
<keyword evidence="2" id="KW-1003">Cell membrane</keyword>
<gene>
    <name evidence="7" type="ORF">J2Z79_000507</name>
</gene>
<evidence type="ECO:0000313" key="8">
    <source>
        <dbReference type="Proteomes" id="UP001519289"/>
    </source>
</evidence>
<feature type="transmembrane region" description="Helical" evidence="6">
    <location>
        <begin position="215"/>
        <end position="240"/>
    </location>
</feature>
<feature type="transmembrane region" description="Helical" evidence="6">
    <location>
        <begin position="130"/>
        <end position="149"/>
    </location>
</feature>
<reference evidence="7 8" key="1">
    <citation type="submission" date="2021-03" db="EMBL/GenBank/DDBJ databases">
        <title>Genomic Encyclopedia of Type Strains, Phase IV (KMG-IV): sequencing the most valuable type-strain genomes for metagenomic binning, comparative biology and taxonomic classification.</title>
        <authorList>
            <person name="Goeker M."/>
        </authorList>
    </citation>
    <scope>NUCLEOTIDE SEQUENCE [LARGE SCALE GENOMIC DNA]</scope>
    <source>
        <strain evidence="7 8">DSM 27138</strain>
    </source>
</reference>
<dbReference type="Pfam" id="PF02653">
    <property type="entry name" value="BPD_transp_2"/>
    <property type="match status" value="1"/>
</dbReference>
<keyword evidence="7" id="KW-0762">Sugar transport</keyword>
<evidence type="ECO:0000313" key="7">
    <source>
        <dbReference type="EMBL" id="MBP2017133.1"/>
    </source>
</evidence>
<feature type="transmembrane region" description="Helical" evidence="6">
    <location>
        <begin position="33"/>
        <end position="54"/>
    </location>
</feature>
<dbReference type="PANTHER" id="PTHR43370">
    <property type="entry name" value="SUGAR ABC TRANSPORTER INTEGRAL MEMBRANE PROTEIN-RELATED"/>
    <property type="match status" value="1"/>
</dbReference>
<feature type="transmembrane region" description="Helical" evidence="6">
    <location>
        <begin position="61"/>
        <end position="84"/>
    </location>
</feature>
<dbReference type="EMBL" id="JAGGLG010000003">
    <property type="protein sequence ID" value="MBP2017133.1"/>
    <property type="molecule type" value="Genomic_DNA"/>
</dbReference>
<keyword evidence="7" id="KW-0813">Transport</keyword>
<protein>
    <submittedName>
        <fullName evidence="7">Simple sugar transport system permease protein</fullName>
    </submittedName>
</protein>
<sequence length="294" mass="30512">MIWVALSTLLIATLRSATPLLLAALGGIFSERSGVVNIALEGIMLSGAWGAVFFSYISGNAWVGLLGAILVGVLMAGLHAVASIKYHADQVVSGTAINLLATGFTEFMLNRIWGQAGGSPSVAAIPNVGGLSLFVYLAFGLAIVSWFALYRTPWGLRLRSVGEHPLAADTVGINVYKMRYAGVLLSGVFGGLAGASLSIGLLSRFVHGMSAGKGFIALAAVIFGNWNPLGAMGATLLFGASESLGTMFQIFGIENVPTQFFAMTPYVLTMLALAGFVGRSVAPAADGVPYKKTT</sequence>
<feature type="transmembrane region" description="Helical" evidence="6">
    <location>
        <begin position="260"/>
        <end position="282"/>
    </location>
</feature>
<keyword evidence="8" id="KW-1185">Reference proteome</keyword>